<evidence type="ECO:0000256" key="1">
    <source>
        <dbReference type="SAM" id="Phobius"/>
    </source>
</evidence>
<proteinExistence type="predicted"/>
<dbReference type="EMBL" id="SBJO01000102">
    <property type="protein sequence ID" value="KAF9763079.1"/>
    <property type="molecule type" value="Genomic_DNA"/>
</dbReference>
<evidence type="ECO:0000313" key="3">
    <source>
        <dbReference type="Proteomes" id="UP000740883"/>
    </source>
</evidence>
<gene>
    <name evidence="2" type="ORF">NGRA_1518</name>
</gene>
<keyword evidence="1" id="KW-0472">Membrane</keyword>
<evidence type="ECO:0000313" key="2">
    <source>
        <dbReference type="EMBL" id="KAF9763079.1"/>
    </source>
</evidence>
<organism evidence="2 3">
    <name type="scientific">Nosema granulosis</name>
    <dbReference type="NCBI Taxonomy" id="83296"/>
    <lineage>
        <taxon>Eukaryota</taxon>
        <taxon>Fungi</taxon>
        <taxon>Fungi incertae sedis</taxon>
        <taxon>Microsporidia</taxon>
        <taxon>Nosematidae</taxon>
        <taxon>Nosema</taxon>
    </lineage>
</organism>
<comment type="caution">
    <text evidence="2">The sequence shown here is derived from an EMBL/GenBank/DDBJ whole genome shotgun (WGS) entry which is preliminary data.</text>
</comment>
<feature type="transmembrane region" description="Helical" evidence="1">
    <location>
        <begin position="5"/>
        <end position="25"/>
    </location>
</feature>
<name>A0A9P6GZC0_9MICR</name>
<accession>A0A9P6GZC0</accession>
<keyword evidence="1" id="KW-1133">Transmembrane helix</keyword>
<protein>
    <submittedName>
        <fullName evidence="2">Uncharacterized protein</fullName>
    </submittedName>
</protein>
<sequence>MNKTIILICFLIYCMAVGIIGYLIYKGSKSSKEFVDHNEFLICSFNAQDLEQIDCRFKESDIMEMKDIKTISDPAKLTNNELAYFLFISWFIFTEVIQNDQSRNAMVDVVSSMIDSSDRYLPYGIDNSFLNERFKNKYLSAKYLNVKNVLEKKFKVAFNKEKTVKYIKAFLNNQMKNEEFKDFISKDKNRINIYENIFNVISSDEKEKILYYLIVLNPLLNRLPLLQKDEGLLKVATDELINSFKNSQRIKFFNDLHSEKSMEKQTKMIQDISRIFVKFLYYVIIPSYI</sequence>
<reference evidence="2 3" key="1">
    <citation type="journal article" date="2020" name="Genome Biol. Evol.">
        <title>Comparative genomics of strictly vertically transmitted, feminizing microsporidia endosymbionts of amphipod crustaceans.</title>
        <authorList>
            <person name="Cormier A."/>
            <person name="Chebbi M.A."/>
            <person name="Giraud I."/>
            <person name="Wattier R."/>
            <person name="Teixeira M."/>
            <person name="Gilbert C."/>
            <person name="Rigaud T."/>
            <person name="Cordaux R."/>
        </authorList>
    </citation>
    <scope>NUCLEOTIDE SEQUENCE [LARGE SCALE GENOMIC DNA]</scope>
    <source>
        <strain evidence="2 3">Ou3-Ou53</strain>
    </source>
</reference>
<keyword evidence="3" id="KW-1185">Reference proteome</keyword>
<dbReference type="Proteomes" id="UP000740883">
    <property type="component" value="Unassembled WGS sequence"/>
</dbReference>
<keyword evidence="1" id="KW-0812">Transmembrane</keyword>
<dbReference type="AlphaFoldDB" id="A0A9P6GZC0"/>